<dbReference type="InterPro" id="IPR028096">
    <property type="entry name" value="EfeO_Cupredoxin"/>
</dbReference>
<dbReference type="Pfam" id="PF13473">
    <property type="entry name" value="Cupredoxin_1"/>
    <property type="match status" value="1"/>
</dbReference>
<dbReference type="Proteomes" id="UP001442494">
    <property type="component" value="Unassembled WGS sequence"/>
</dbReference>
<keyword evidence="1" id="KW-0472">Membrane</keyword>
<dbReference type="Gene3D" id="2.60.40.420">
    <property type="entry name" value="Cupredoxins - blue copper proteins"/>
    <property type="match status" value="1"/>
</dbReference>
<feature type="transmembrane region" description="Helical" evidence="1">
    <location>
        <begin position="52"/>
        <end position="69"/>
    </location>
</feature>
<sequence>MVTQKKLLRHFCNLGLLLSIASIAPVKAVPPETAMPTSQRQIEQPFEVKLGVTLGGLALIGLELWWFLLSKSQGQQATANQGIQELTIKVDGGYNPDRVVVKAGQPVRLNFFREDPSSCLEKVILPDFHIAKDLDLYRVTPVEFTPQKPGEYPFTCGMNMARGVVEVKASAATNQNE</sequence>
<dbReference type="SUPFAM" id="SSF49503">
    <property type="entry name" value="Cupredoxins"/>
    <property type="match status" value="1"/>
</dbReference>
<name>A0ABV0JY00_9CYAN</name>
<organism evidence="4 5">
    <name type="scientific">Funiculus sociatus GB2-A5</name>
    <dbReference type="NCBI Taxonomy" id="2933946"/>
    <lineage>
        <taxon>Bacteria</taxon>
        <taxon>Bacillati</taxon>
        <taxon>Cyanobacteriota</taxon>
        <taxon>Cyanophyceae</taxon>
        <taxon>Coleofasciculales</taxon>
        <taxon>Coleofasciculaceae</taxon>
        <taxon>Funiculus</taxon>
    </lineage>
</organism>
<dbReference type="EMBL" id="JAMPKK010000102">
    <property type="protein sequence ID" value="MEP0867999.1"/>
    <property type="molecule type" value="Genomic_DNA"/>
</dbReference>
<evidence type="ECO:0000313" key="4">
    <source>
        <dbReference type="EMBL" id="MEP0867999.1"/>
    </source>
</evidence>
<accession>A0ABV0JY00</accession>
<comment type="caution">
    <text evidence="4">The sequence shown here is derived from an EMBL/GenBank/DDBJ whole genome shotgun (WGS) entry which is preliminary data.</text>
</comment>
<feature type="chain" id="PRO_5045059375" evidence="2">
    <location>
        <begin position="29"/>
        <end position="177"/>
    </location>
</feature>
<proteinExistence type="predicted"/>
<feature type="signal peptide" evidence="2">
    <location>
        <begin position="1"/>
        <end position="28"/>
    </location>
</feature>
<keyword evidence="1" id="KW-1133">Transmembrane helix</keyword>
<reference evidence="4 5" key="1">
    <citation type="submission" date="2022-04" db="EMBL/GenBank/DDBJ databases">
        <title>Positive selection, recombination, and allopatry shape intraspecific diversity of widespread and dominant cyanobacteria.</title>
        <authorList>
            <person name="Wei J."/>
            <person name="Shu W."/>
            <person name="Hu C."/>
        </authorList>
    </citation>
    <scope>NUCLEOTIDE SEQUENCE [LARGE SCALE GENOMIC DNA]</scope>
    <source>
        <strain evidence="4 5">GB2-A5</strain>
    </source>
</reference>
<keyword evidence="1" id="KW-0812">Transmembrane</keyword>
<keyword evidence="5" id="KW-1185">Reference proteome</keyword>
<protein>
    <submittedName>
        <fullName evidence="4">Cupredoxin domain-containing protein</fullName>
    </submittedName>
</protein>
<feature type="domain" description="EfeO-type cupredoxin-like" evidence="3">
    <location>
        <begin position="64"/>
        <end position="165"/>
    </location>
</feature>
<evidence type="ECO:0000256" key="2">
    <source>
        <dbReference type="SAM" id="SignalP"/>
    </source>
</evidence>
<evidence type="ECO:0000313" key="5">
    <source>
        <dbReference type="Proteomes" id="UP001442494"/>
    </source>
</evidence>
<dbReference type="RefSeq" id="WP_190425476.1">
    <property type="nucleotide sequence ID" value="NZ_JAMPKK010000102.1"/>
</dbReference>
<evidence type="ECO:0000259" key="3">
    <source>
        <dbReference type="Pfam" id="PF13473"/>
    </source>
</evidence>
<dbReference type="InterPro" id="IPR008972">
    <property type="entry name" value="Cupredoxin"/>
</dbReference>
<evidence type="ECO:0000256" key="1">
    <source>
        <dbReference type="SAM" id="Phobius"/>
    </source>
</evidence>
<keyword evidence="2" id="KW-0732">Signal</keyword>
<gene>
    <name evidence="4" type="ORF">NDI37_26515</name>
</gene>